<dbReference type="Proteomes" id="UP000223976">
    <property type="component" value="Segment"/>
</dbReference>
<evidence type="ECO:0000313" key="1">
    <source>
        <dbReference type="EMBL" id="AMR59720.1"/>
    </source>
</evidence>
<proteinExistence type="predicted"/>
<evidence type="ECO:0000313" key="2">
    <source>
        <dbReference type="Proteomes" id="UP000223976"/>
    </source>
</evidence>
<gene>
    <name evidence="1" type="ORF">SEGD1_071</name>
</gene>
<name>A0A142IID2_9CAUD</name>
<sequence>MYSITDFIKSSDFPLPPDHEVLASDPLTDAAIVQLDRDKRRTYVVLVEGQSYGLSSYDLEQQERFLDENRKTSMYSAISRALCKVMATITDSKKRIAVLQGINALTTKIQQLEGFHCPRLEAAQKDAKGDEAMALFEGNTVFATAEACYLTYPTFNYTPISDTVDGIKVENVVQWGRANLKFVMSHEEENQDGLGQKIQRWFTARLDADWEAHVNAELRKFHAVVALLKEDAPAPKQSKAPVVGWTCSGCNRNHVATVPRTHRYTSQTMNIACPACGKINEVDYKP</sequence>
<organism evidence="1 2">
    <name type="scientific">Enterobacteria phage SEGD1</name>
    <dbReference type="NCBI Taxonomy" id="1805456"/>
    <lineage>
        <taxon>Viruses</taxon>
        <taxon>Duplodnaviria</taxon>
        <taxon>Heunggongvirae</taxon>
        <taxon>Uroviricota</taxon>
        <taxon>Caudoviricetes</taxon>
        <taxon>Chimalliviridae</taxon>
        <taxon>Seoulvirus</taxon>
        <taxon>Seoulvirus SPN3US</taxon>
    </lineage>
</organism>
<protein>
    <submittedName>
        <fullName evidence="1">Uncharacterized protein</fullName>
    </submittedName>
</protein>
<dbReference type="EMBL" id="KU726251">
    <property type="protein sequence ID" value="AMR59720.1"/>
    <property type="molecule type" value="Genomic_DNA"/>
</dbReference>
<reference evidence="1 2" key="1">
    <citation type="submission" date="2016-02" db="EMBL/GenBank/DDBJ databases">
        <title>Complete genome sequence of a polyvalent bacteriophage, SEGD1, simultaneously inhibiting both Salmonella enterica and Escherichia coli O157:H7.</title>
        <authorList>
            <person name="Fan J."/>
            <person name="Ma J."/>
        </authorList>
    </citation>
    <scope>NUCLEOTIDE SEQUENCE [LARGE SCALE GENOMIC DNA]</scope>
</reference>
<accession>A0A142IID2</accession>